<evidence type="ECO:0000256" key="2">
    <source>
        <dbReference type="SAM" id="Phobius"/>
    </source>
</evidence>
<dbReference type="EMBL" id="JACCJB010000005">
    <property type="protein sequence ID" value="KAF6227067.1"/>
    <property type="molecule type" value="Genomic_DNA"/>
</dbReference>
<keyword evidence="2" id="KW-1133">Transmembrane helix</keyword>
<evidence type="ECO:0000313" key="4">
    <source>
        <dbReference type="Proteomes" id="UP000593566"/>
    </source>
</evidence>
<dbReference type="Proteomes" id="UP000593566">
    <property type="component" value="Unassembled WGS sequence"/>
</dbReference>
<proteinExistence type="predicted"/>
<organism evidence="3 4">
    <name type="scientific">Letharia lupina</name>
    <dbReference type="NCBI Taxonomy" id="560253"/>
    <lineage>
        <taxon>Eukaryota</taxon>
        <taxon>Fungi</taxon>
        <taxon>Dikarya</taxon>
        <taxon>Ascomycota</taxon>
        <taxon>Pezizomycotina</taxon>
        <taxon>Lecanoromycetes</taxon>
        <taxon>OSLEUM clade</taxon>
        <taxon>Lecanoromycetidae</taxon>
        <taxon>Lecanorales</taxon>
        <taxon>Lecanorineae</taxon>
        <taxon>Parmeliaceae</taxon>
        <taxon>Letharia</taxon>
    </lineage>
</organism>
<comment type="caution">
    <text evidence="3">The sequence shown here is derived from an EMBL/GenBank/DDBJ whole genome shotgun (WGS) entry which is preliminary data.</text>
</comment>
<keyword evidence="2" id="KW-0812">Transmembrane</keyword>
<reference evidence="3 4" key="1">
    <citation type="journal article" date="2020" name="Genomics">
        <title>Complete, high-quality genomes from long-read metagenomic sequencing of two wolf lichen thalli reveals enigmatic genome architecture.</title>
        <authorList>
            <person name="McKenzie S.K."/>
            <person name="Walston R.F."/>
            <person name="Allen J.L."/>
        </authorList>
    </citation>
    <scope>NUCLEOTIDE SEQUENCE [LARGE SCALE GENOMIC DNA]</scope>
    <source>
        <strain evidence="3">WasteWater1</strain>
    </source>
</reference>
<gene>
    <name evidence="3" type="ORF">HO133_008508</name>
</gene>
<evidence type="ECO:0000313" key="3">
    <source>
        <dbReference type="EMBL" id="KAF6227067.1"/>
    </source>
</evidence>
<feature type="transmembrane region" description="Helical" evidence="2">
    <location>
        <begin position="58"/>
        <end position="76"/>
    </location>
</feature>
<keyword evidence="4" id="KW-1185">Reference proteome</keyword>
<dbReference type="AlphaFoldDB" id="A0A8H6CP78"/>
<sequence>MFSSRNPFDRLAALRRQASTKTTPLGYKPAAPSLKTNPTAPPTGFAAIGSYNTIARRWTAIIVGIPFVVVTSYVLYQRVVLGQEQKPLIAPPEGPLVAKHD</sequence>
<dbReference type="RefSeq" id="XP_037155375.1">
    <property type="nucleotide sequence ID" value="XM_037299374.1"/>
</dbReference>
<feature type="region of interest" description="Disordered" evidence="1">
    <location>
        <begin position="1"/>
        <end position="39"/>
    </location>
</feature>
<name>A0A8H6CP78_9LECA</name>
<accession>A0A8H6CP78</accession>
<keyword evidence="2" id="KW-0472">Membrane</keyword>
<dbReference type="GeneID" id="59336904"/>
<evidence type="ECO:0000256" key="1">
    <source>
        <dbReference type="SAM" id="MobiDB-lite"/>
    </source>
</evidence>
<protein>
    <submittedName>
        <fullName evidence="3">Uncharacterized protein</fullName>
    </submittedName>
</protein>